<evidence type="ECO:0000313" key="4">
    <source>
        <dbReference type="Proteomes" id="UP000324707"/>
    </source>
</evidence>
<evidence type="ECO:0000256" key="2">
    <source>
        <dbReference type="SAM" id="Phobius"/>
    </source>
</evidence>
<feature type="transmembrane region" description="Helical" evidence="2">
    <location>
        <begin position="176"/>
        <end position="196"/>
    </location>
</feature>
<keyword evidence="2" id="KW-0472">Membrane</keyword>
<proteinExistence type="predicted"/>
<dbReference type="EMBL" id="SAXX01000023">
    <property type="protein sequence ID" value="TXJ30513.1"/>
    <property type="molecule type" value="Genomic_DNA"/>
</dbReference>
<protein>
    <submittedName>
        <fullName evidence="3">Uncharacterized protein</fullName>
    </submittedName>
</protein>
<evidence type="ECO:0000313" key="3">
    <source>
        <dbReference type="EMBL" id="TXJ30513.1"/>
    </source>
</evidence>
<accession>A0A5C8DZB6</accession>
<keyword evidence="2" id="KW-0812">Transmembrane</keyword>
<sequence length="322" mass="35147">MGDILKNIISFGAHGRIKKAQESYEETYNRYEELKSDYELKNSEIKVLFEELIIIKMKVQKNVKKMEYILPVSEKKRNNVAESNNHIDVEQLDYVSNSLESGDILMNSIKGTGIALSLGASAGPAALWLVGNFGVASTGVAISSLSGAAATNAALAALGGGAVAAGGGGMAAGSTVLAALGPIVGVGIGAIALPLFSHLSANKKIKEIGEIECEILNAIDELEAQLLKLDVYKKRTNELMDSLNKGIEAFNFIYKKTKKELFPLGFISKIFRKFNFIIKNKKNEKNQIYYSEKEWVKINSLLKTAQNLLVMRDKPVVDIEKN</sequence>
<feature type="coiled-coil region" evidence="1">
    <location>
        <begin position="17"/>
        <end position="51"/>
    </location>
</feature>
<name>A0A5C8DZB6_9SPIR</name>
<keyword evidence="1" id="KW-0175">Coiled coil</keyword>
<reference evidence="3 4" key="1">
    <citation type="journal article" date="1992" name="Lakartidningen">
        <title>[Penicillin V and not amoxicillin is the first choice preparation in acute otitis].</title>
        <authorList>
            <person name="Kamme C."/>
            <person name="Lundgren K."/>
            <person name="Prellner K."/>
        </authorList>
    </citation>
    <scope>NUCLEOTIDE SEQUENCE [LARGE SCALE GENOMIC DNA]</scope>
    <source>
        <strain evidence="3 4">PC5538III-lc</strain>
    </source>
</reference>
<dbReference type="RefSeq" id="WP_147737363.1">
    <property type="nucleotide sequence ID" value="NZ_SAXX01000023.1"/>
</dbReference>
<dbReference type="Proteomes" id="UP000324707">
    <property type="component" value="Unassembled WGS sequence"/>
</dbReference>
<evidence type="ECO:0000256" key="1">
    <source>
        <dbReference type="SAM" id="Coils"/>
    </source>
</evidence>
<gene>
    <name evidence="3" type="ORF">EPJ69_10630</name>
</gene>
<organism evidence="3 4">
    <name type="scientific">Brachyspira aalborgi</name>
    <dbReference type="NCBI Taxonomy" id="29522"/>
    <lineage>
        <taxon>Bacteria</taxon>
        <taxon>Pseudomonadati</taxon>
        <taxon>Spirochaetota</taxon>
        <taxon>Spirochaetia</taxon>
        <taxon>Brachyspirales</taxon>
        <taxon>Brachyspiraceae</taxon>
        <taxon>Brachyspira</taxon>
    </lineage>
</organism>
<comment type="caution">
    <text evidence="3">The sequence shown here is derived from an EMBL/GenBank/DDBJ whole genome shotgun (WGS) entry which is preliminary data.</text>
</comment>
<keyword evidence="2" id="KW-1133">Transmembrane helix</keyword>
<dbReference type="AlphaFoldDB" id="A0A5C8DZB6"/>